<dbReference type="Pfam" id="PF08700">
    <property type="entry name" value="VPS51_Exo84_N"/>
    <property type="match status" value="1"/>
</dbReference>
<comment type="similarity">
    <text evidence="2">Belongs to the COG1 family.</text>
</comment>
<proteinExistence type="inferred from homology"/>
<keyword evidence="5" id="KW-0653">Protein transport</keyword>
<dbReference type="PANTHER" id="PTHR31658">
    <property type="entry name" value="CONSERVED OLIGOMERIC GOLGI COMPLEX SUBUNIT 1"/>
    <property type="match status" value="1"/>
</dbReference>
<sequence length="1088" mass="122095">MPARTSWGTGQPSPVSTTGTRDADSLFRTKKIHEIRAVESSTMVEIEQKKEELRQLVGKSYRDLIDSADTVVLMKSSTESISSNLNSISSAIESLSVSASPEAPKTVHNQTRARIYGIASRVKYLVDTPESIWGNLDESMLLEASGRYLRAMEVHSLITTGSDQRDVVSKFPLMRHQWQIVESFKAQISQRSRDRLMDRGLTVGAYVDALAAAATIDDLDPKQVLGMFLQSRRSWISSKVSWVWNASAVDLPDSVTLVLCEVFRIIRLTLGQVGQLFLQVLNELPLFYEALLGSPPGTQLYGGIPNPEEEVRRWKLHREKLESVTVMLDPEYVAQCSSSWLKSCCDELFETMMGGKHLIDSISNGEGLGCVEKLVRETLEDRESLDGTLEQWLKSVFGSDIESPWDQIRGLVLKDGKDILEDVLEESFIRRMKDIVDLGFQDLSIDVNVKQSIQAIVVNSDESHDFLAYIRASSAGGEMWFSETNYRKSAIAYGLKQMVDENNFLSCLNTYFGPEVSQIKDDADRKCGLILEDLLSFMESHNPASRLKELAPYLQEKCHQKISSLLSDLQDLLEQLSVSLNSRKDENKWQPPFITVKRSLFIGRLLFALRNHSTNIPLILGSPRQWVKDTSTALFGSLQPSMLRQSKVGFDSMGPQSPRRHILGSPRSPRRNIFENSRRQTISTAAALFPMDDGSKPKFDELSKTFRELCIKAHNIWIAWVSDELSIILSKELRKDDALFATIPLKGWEVTTIKQDDSSEGSLEMKIALPFMPSLYISSFLFQACQEIHRIGGHVLDKLILQNFAWKLFEKLINVYESFLSTMEDSVHEVSDKGILQILLDLRFAADILSGGKNSNSHSLDLDSTKATTLKSSYRRKQSQLQPNSAVVELVMKRIHVLSQRLDPIDWAIYESYLWENEKQSYKRYAVLFGFFAQLNRMHTDTVQKLPTKSNTESNILRCSTVPRFKYLPISAPALSSRGTHKSSMLASSDASSRGPWNIYSSEQITKPEFDENSGFDVAAPLLKSFMTQVGSKFGESTSKLGFMLTDAQVGMFRDRSATAISTFGDMLPGPAAGLLSSFTAGVGRSDI</sequence>
<reference evidence="10" key="1">
    <citation type="journal article" date="2016" name="Nature">
        <title>The genome of the seagrass Zostera marina reveals angiosperm adaptation to the sea.</title>
        <authorList>
            <person name="Olsen J.L."/>
            <person name="Rouze P."/>
            <person name="Verhelst B."/>
            <person name="Lin Y.-C."/>
            <person name="Bayer T."/>
            <person name="Collen J."/>
            <person name="Dattolo E."/>
            <person name="De Paoli E."/>
            <person name="Dittami S."/>
            <person name="Maumus F."/>
            <person name="Michel G."/>
            <person name="Kersting A."/>
            <person name="Lauritano C."/>
            <person name="Lohaus R."/>
            <person name="Toepel M."/>
            <person name="Tonon T."/>
            <person name="Vanneste K."/>
            <person name="Amirebrahimi M."/>
            <person name="Brakel J."/>
            <person name="Bostroem C."/>
            <person name="Chovatia M."/>
            <person name="Grimwood J."/>
            <person name="Jenkins J.W."/>
            <person name="Jueterbock A."/>
            <person name="Mraz A."/>
            <person name="Stam W.T."/>
            <person name="Tice H."/>
            <person name="Bornberg-Bauer E."/>
            <person name="Green P.J."/>
            <person name="Pearson G.A."/>
            <person name="Procaccini G."/>
            <person name="Duarte C.M."/>
            <person name="Schmutz J."/>
            <person name="Reusch T.B.H."/>
            <person name="Van de Peer Y."/>
        </authorList>
    </citation>
    <scope>NUCLEOTIDE SEQUENCE [LARGE SCALE GENOMIC DNA]</scope>
    <source>
        <strain evidence="10">cv. Finnish</strain>
    </source>
</reference>
<protein>
    <recommendedName>
        <fullName evidence="3">Conserved oligomeric Golgi complex subunit 1</fullName>
    </recommendedName>
</protein>
<keyword evidence="7" id="KW-0472">Membrane</keyword>
<keyword evidence="10" id="KW-1185">Reference proteome</keyword>
<evidence type="ECO:0000313" key="9">
    <source>
        <dbReference type="EMBL" id="KMZ72233.1"/>
    </source>
</evidence>
<keyword evidence="4" id="KW-0813">Transport</keyword>
<evidence type="ECO:0000256" key="3">
    <source>
        <dbReference type="ARBA" id="ARBA00020978"/>
    </source>
</evidence>
<feature type="region of interest" description="Disordered" evidence="8">
    <location>
        <begin position="650"/>
        <end position="669"/>
    </location>
</feature>
<evidence type="ECO:0000256" key="5">
    <source>
        <dbReference type="ARBA" id="ARBA00022927"/>
    </source>
</evidence>
<dbReference type="GO" id="GO:0005794">
    <property type="term" value="C:Golgi apparatus"/>
    <property type="evidence" value="ECO:0000318"/>
    <property type="project" value="GO_Central"/>
</dbReference>
<evidence type="ECO:0000256" key="1">
    <source>
        <dbReference type="ARBA" id="ARBA00004395"/>
    </source>
</evidence>
<comment type="caution">
    <text evidence="9">The sequence shown here is derived from an EMBL/GenBank/DDBJ whole genome shotgun (WGS) entry which is preliminary data.</text>
</comment>
<evidence type="ECO:0000256" key="6">
    <source>
        <dbReference type="ARBA" id="ARBA00023034"/>
    </source>
</evidence>
<evidence type="ECO:0000313" key="10">
    <source>
        <dbReference type="Proteomes" id="UP000036987"/>
    </source>
</evidence>
<dbReference type="GO" id="GO:0000139">
    <property type="term" value="C:Golgi membrane"/>
    <property type="evidence" value="ECO:0007669"/>
    <property type="project" value="UniProtKB-SubCell"/>
</dbReference>
<organism evidence="9 10">
    <name type="scientific">Zostera marina</name>
    <name type="common">Eelgrass</name>
    <dbReference type="NCBI Taxonomy" id="29655"/>
    <lineage>
        <taxon>Eukaryota</taxon>
        <taxon>Viridiplantae</taxon>
        <taxon>Streptophyta</taxon>
        <taxon>Embryophyta</taxon>
        <taxon>Tracheophyta</taxon>
        <taxon>Spermatophyta</taxon>
        <taxon>Magnoliopsida</taxon>
        <taxon>Liliopsida</taxon>
        <taxon>Zosteraceae</taxon>
        <taxon>Zostera</taxon>
    </lineage>
</organism>
<evidence type="ECO:0000256" key="4">
    <source>
        <dbReference type="ARBA" id="ARBA00022448"/>
    </source>
</evidence>
<evidence type="ECO:0000256" key="8">
    <source>
        <dbReference type="SAM" id="MobiDB-lite"/>
    </source>
</evidence>
<feature type="compositionally biased region" description="Polar residues" evidence="8">
    <location>
        <begin position="1"/>
        <end position="20"/>
    </location>
</feature>
<gene>
    <name evidence="9" type="ORF">ZOSMA_169G00240</name>
</gene>
<feature type="region of interest" description="Disordered" evidence="8">
    <location>
        <begin position="1"/>
        <end position="24"/>
    </location>
</feature>
<dbReference type="GO" id="GO:0006891">
    <property type="term" value="P:intra-Golgi vesicle-mediated transport"/>
    <property type="evidence" value="ECO:0007669"/>
    <property type="project" value="InterPro"/>
</dbReference>
<dbReference type="InterPro" id="IPR033370">
    <property type="entry name" value="COG1"/>
</dbReference>
<dbReference type="GO" id="GO:0015031">
    <property type="term" value="P:protein transport"/>
    <property type="evidence" value="ECO:0007669"/>
    <property type="project" value="UniProtKB-KW"/>
</dbReference>
<dbReference type="GO" id="GO:0017119">
    <property type="term" value="C:Golgi transport complex"/>
    <property type="evidence" value="ECO:0007669"/>
    <property type="project" value="InterPro"/>
</dbReference>
<dbReference type="PANTHER" id="PTHR31658:SF0">
    <property type="entry name" value="CONSERVED OLIGOMERIC GOLGI COMPLEX SUBUNIT 1"/>
    <property type="match status" value="1"/>
</dbReference>
<comment type="subcellular location">
    <subcellularLocation>
        <location evidence="1">Golgi apparatus membrane</location>
        <topology evidence="1">Peripheral membrane protein</topology>
    </subcellularLocation>
</comment>
<keyword evidence="6" id="KW-0333">Golgi apparatus</keyword>
<dbReference type="AlphaFoldDB" id="A0A0K9PT62"/>
<name>A0A0K9PT62_ZOSMR</name>
<accession>A0A0K9PT62</accession>
<dbReference type="EMBL" id="LFYR01000642">
    <property type="protein sequence ID" value="KMZ72233.1"/>
    <property type="molecule type" value="Genomic_DNA"/>
</dbReference>
<evidence type="ECO:0000256" key="7">
    <source>
        <dbReference type="ARBA" id="ARBA00023136"/>
    </source>
</evidence>
<dbReference type="Proteomes" id="UP000036987">
    <property type="component" value="Unassembled WGS sequence"/>
</dbReference>
<dbReference type="OMA" id="DNPRRQT"/>
<evidence type="ECO:0000256" key="2">
    <source>
        <dbReference type="ARBA" id="ARBA00006653"/>
    </source>
</evidence>
<dbReference type="STRING" id="29655.A0A0K9PT62"/>
<dbReference type="OrthoDB" id="46189at2759"/>